<gene>
    <name evidence="2" type="ORF">BT62DRAFT_907765</name>
</gene>
<accession>A0A9P7VKL6</accession>
<evidence type="ECO:0000313" key="3">
    <source>
        <dbReference type="Proteomes" id="UP000812287"/>
    </source>
</evidence>
<dbReference type="Gene3D" id="3.20.20.80">
    <property type="entry name" value="Glycosidases"/>
    <property type="match status" value="1"/>
</dbReference>
<comment type="caution">
    <text evidence="2">The sequence shown here is derived from an EMBL/GenBank/DDBJ whole genome shotgun (WGS) entry which is preliminary data.</text>
</comment>
<dbReference type="PANTHER" id="PTHR13246:SF1">
    <property type="entry name" value="CYTOSOLIC ENDO-BETA-N-ACETYLGLUCOSAMINIDASE"/>
    <property type="match status" value="1"/>
</dbReference>
<dbReference type="RefSeq" id="XP_043035129.1">
    <property type="nucleotide sequence ID" value="XM_043183675.1"/>
</dbReference>
<sequence length="737" mass="81448">MPIRESVSLDSSPGHLTLYFKSLEELDSWTETPVKKLTSPLKYYPRRPGAEPSSRGKLLVCHDYKGGYTESPFALSYTFNYWSACESFIYFSHHRVTIPPHGWITAAHRQGVKMLGTLIFEGGAEADCLRLLVGKLPKSSTGPAVHHASPSSIPVSHHYARVLAELAEERGFDGYLLNFECPLQGSFEQTRALSTWITMLQSEMRDKVGPHAEVVWYDSVIVSGQLAWQDRLNSLNLPFFLSSQSFFSNYTWRNDYPALTAQYFISLDPALIESQMDFSNKTLQDIYMGVDVWGRGSHGGGGFGSYKALAHISPDSLGLSVALFGQAWTWESEQDKPDWTWQQWWDYERTLWVGTTNNDEVPVPEAPNRQGEPDCTHGPFLPIASFFAHHAPPDPVRLALYTTFSPGAGHGWWVNGVKVFESEKGWTDVGKQTSVGDLVWPRPAISWEGEDEGLLFGGKIEAEPSICMDDAWNGGSSLRLSLTDQGDPSVYRCIWLPVQSLALTAQTTYQATAVYKLDAAADLDVSLSVKSSTEDSAIITPQIENDTPLAQGWVKLSIRFSVSSSSSSASIGLVIAIVTEGPSQSLAASSLLLGQLNVFRAPSPSPSSAPMVLWADYSPQDRKLTWEVAASLPVFVQRPLTSPEDPVPLWDMQPCRVPSFLYCNIYAAPFSSATYAGRPEDATWIGTSGYSGDAKTFIVESPVRTRTRFYVQGVTEHGEVVPWERCVFVDSPPDDGK</sequence>
<organism evidence="2 3">
    <name type="scientific">Guyanagaster necrorhizus</name>
    <dbReference type="NCBI Taxonomy" id="856835"/>
    <lineage>
        <taxon>Eukaryota</taxon>
        <taxon>Fungi</taxon>
        <taxon>Dikarya</taxon>
        <taxon>Basidiomycota</taxon>
        <taxon>Agaricomycotina</taxon>
        <taxon>Agaricomycetes</taxon>
        <taxon>Agaricomycetidae</taxon>
        <taxon>Agaricales</taxon>
        <taxon>Marasmiineae</taxon>
        <taxon>Physalacriaceae</taxon>
        <taxon>Guyanagaster</taxon>
    </lineage>
</organism>
<dbReference type="PANTHER" id="PTHR13246">
    <property type="entry name" value="ENDO BETA N-ACETYLGLUCOSAMINIDASE"/>
    <property type="match status" value="1"/>
</dbReference>
<keyword evidence="3" id="KW-1185">Reference proteome</keyword>
<dbReference type="AlphaFoldDB" id="A0A9P7VKL6"/>
<dbReference type="Pfam" id="PF03644">
    <property type="entry name" value="Glyco_hydro_85"/>
    <property type="match status" value="1"/>
</dbReference>
<dbReference type="InterPro" id="IPR005201">
    <property type="entry name" value="TIM_ENGase"/>
</dbReference>
<proteinExistence type="predicted"/>
<protein>
    <recommendedName>
        <fullName evidence="1">Cytosolic endo-beta-N-acetylglucosaminidase TIM barrel domain-containing protein</fullName>
    </recommendedName>
</protein>
<reference evidence="2" key="1">
    <citation type="submission" date="2020-11" db="EMBL/GenBank/DDBJ databases">
        <title>Adaptations for nitrogen fixation in a non-lichenized fungal sporocarp promotes dispersal by wood-feeding termites.</title>
        <authorList>
            <consortium name="DOE Joint Genome Institute"/>
            <person name="Koch R.A."/>
            <person name="Yoon G."/>
            <person name="Arayal U."/>
            <person name="Lail K."/>
            <person name="Amirebrahimi M."/>
            <person name="Labutti K."/>
            <person name="Lipzen A."/>
            <person name="Riley R."/>
            <person name="Barry K."/>
            <person name="Henrissat B."/>
            <person name="Grigoriev I.V."/>
            <person name="Herr J.R."/>
            <person name="Aime M.C."/>
        </authorList>
    </citation>
    <scope>NUCLEOTIDE SEQUENCE</scope>
    <source>
        <strain evidence="2">MCA 3950</strain>
    </source>
</reference>
<dbReference type="GO" id="GO:0005829">
    <property type="term" value="C:cytosol"/>
    <property type="evidence" value="ECO:0007669"/>
    <property type="project" value="UniProtKB-SubCell"/>
</dbReference>
<feature type="domain" description="Cytosolic endo-beta-N-acetylglucosaminidase TIM barrel" evidence="1">
    <location>
        <begin position="75"/>
        <end position="412"/>
    </location>
</feature>
<dbReference type="Gene3D" id="2.60.120.260">
    <property type="entry name" value="Galactose-binding domain-like"/>
    <property type="match status" value="1"/>
</dbReference>
<dbReference type="OrthoDB" id="284473at2759"/>
<dbReference type="GO" id="GO:0033925">
    <property type="term" value="F:mannosyl-glycoprotein endo-beta-N-acetylglucosaminidase activity"/>
    <property type="evidence" value="ECO:0007669"/>
    <property type="project" value="UniProtKB-EC"/>
</dbReference>
<dbReference type="EMBL" id="MU250558">
    <property type="protein sequence ID" value="KAG7441629.1"/>
    <property type="molecule type" value="Genomic_DNA"/>
</dbReference>
<dbReference type="GeneID" id="66105972"/>
<evidence type="ECO:0000313" key="2">
    <source>
        <dbReference type="EMBL" id="KAG7441629.1"/>
    </source>
</evidence>
<evidence type="ECO:0000259" key="1">
    <source>
        <dbReference type="Pfam" id="PF03644"/>
    </source>
</evidence>
<dbReference type="Proteomes" id="UP000812287">
    <property type="component" value="Unassembled WGS sequence"/>
</dbReference>
<name>A0A9P7VKL6_9AGAR</name>
<dbReference type="InterPro" id="IPR032979">
    <property type="entry name" value="ENGase"/>
</dbReference>